<feature type="transmembrane region" description="Helical" evidence="1">
    <location>
        <begin position="95"/>
        <end position="115"/>
    </location>
</feature>
<feature type="transmembrane region" description="Helical" evidence="1">
    <location>
        <begin position="215"/>
        <end position="235"/>
    </location>
</feature>
<feature type="transmembrane region" description="Helical" evidence="1">
    <location>
        <begin position="434"/>
        <end position="451"/>
    </location>
</feature>
<sequence>MQGFILSQLILLVSTFYLVFFEEVDIDIFFVFSFITVSILAKEAGDWLLGRRCLFDPASFVSIFSYVYFFFSPILQRHWQFWPSFPELQFYDGWLIFWSFLMMFGALIYRFSAMLLTPFMNKPSMYIYSFDKRRFYFLSIVFTFIGALSQLFIYIKFGGVSGFMNTFTERQDLSAAVFDPFSGMGVQMLLADGYRNAFAVLLVVYFMDKPVRNKWWFFPAIILIMVFVNFIFGGLKGSRGAVVYSLFWGVGMYHFFIKKISIKYAVSGILFLFVFLNSYYWYKFAGLDGLQAIWDSEYRSTLNQGLREENVKFVLSRDLGRMDFQTLTLRKVLDDDFDLSLGRSYISSIFSIIPDSLLSQENKMPSITKEKTELIFGSGSYVHGDIRATTNLLGQYGELFVNFGLVGGFAFFTFIAFFVTFIKKFVVGLDSKDVRLLLVPMLSLLVIKFFMYDSAVFSQFLLRNFIYIMPLYAFSLVRNQRG</sequence>
<dbReference type="Proteomes" id="UP000324760">
    <property type="component" value="Chromosome"/>
</dbReference>
<keyword evidence="1" id="KW-0472">Membrane</keyword>
<name>A0A5P1R8P1_9GAMM</name>
<feature type="transmembrane region" description="Helical" evidence="1">
    <location>
        <begin position="16"/>
        <end position="41"/>
    </location>
</feature>
<gene>
    <name evidence="2" type="ORF">F0U83_04310</name>
</gene>
<feature type="transmembrane region" description="Helical" evidence="1">
    <location>
        <begin position="135"/>
        <end position="155"/>
    </location>
</feature>
<proteinExistence type="predicted"/>
<dbReference type="RefSeq" id="WP_138988933.1">
    <property type="nucleotide sequence ID" value="NZ_CP043869.1"/>
</dbReference>
<evidence type="ECO:0000313" key="3">
    <source>
        <dbReference type="Proteomes" id="UP000324760"/>
    </source>
</evidence>
<reference evidence="2 3" key="1">
    <citation type="journal article" date="2019" name="Biochem. Eng. J.">
        <title>Metabolic engineering of the marine bacteria Neptunomonas concharum for the production of acetoin and meso-2,3-butanediol from acetate.</title>
        <authorList>
            <person name="Li W."/>
            <person name="Pu N."/>
            <person name="Liu C.-X."/>
            <person name="Yuan Q.-P."/>
            <person name="Li Z.-J."/>
        </authorList>
    </citation>
    <scope>NUCLEOTIDE SEQUENCE [LARGE SCALE GENOMIC DNA]</scope>
    <source>
        <strain evidence="2 3">JCM17730</strain>
    </source>
</reference>
<dbReference type="EMBL" id="CP043869">
    <property type="protein sequence ID" value="QEQ95990.1"/>
    <property type="molecule type" value="Genomic_DNA"/>
</dbReference>
<evidence type="ECO:0000256" key="1">
    <source>
        <dbReference type="SAM" id="Phobius"/>
    </source>
</evidence>
<feature type="transmembrane region" description="Helical" evidence="1">
    <location>
        <begin position="264"/>
        <end position="282"/>
    </location>
</feature>
<evidence type="ECO:0000313" key="2">
    <source>
        <dbReference type="EMBL" id="QEQ95990.1"/>
    </source>
</evidence>
<feature type="transmembrane region" description="Helical" evidence="1">
    <location>
        <begin position="457"/>
        <end position="477"/>
    </location>
</feature>
<keyword evidence="1" id="KW-1133">Transmembrane helix</keyword>
<dbReference type="OrthoDB" id="7068676at2"/>
<feature type="transmembrane region" description="Helical" evidence="1">
    <location>
        <begin position="399"/>
        <end position="422"/>
    </location>
</feature>
<keyword evidence="1" id="KW-0812">Transmembrane</keyword>
<dbReference type="AlphaFoldDB" id="A0A5P1R8P1"/>
<protein>
    <recommendedName>
        <fullName evidence="4">O-antigen polysaccharide polymerase Wzy</fullName>
    </recommendedName>
</protein>
<dbReference type="KEGG" id="ncu:F0U83_04310"/>
<feature type="transmembrane region" description="Helical" evidence="1">
    <location>
        <begin position="241"/>
        <end position="257"/>
    </location>
</feature>
<keyword evidence="3" id="KW-1185">Reference proteome</keyword>
<evidence type="ECO:0008006" key="4">
    <source>
        <dbReference type="Google" id="ProtNLM"/>
    </source>
</evidence>
<feature type="transmembrane region" description="Helical" evidence="1">
    <location>
        <begin position="188"/>
        <end position="208"/>
    </location>
</feature>
<organism evidence="2 3">
    <name type="scientific">Neptunomonas concharum</name>
    <dbReference type="NCBI Taxonomy" id="1031538"/>
    <lineage>
        <taxon>Bacteria</taxon>
        <taxon>Pseudomonadati</taxon>
        <taxon>Pseudomonadota</taxon>
        <taxon>Gammaproteobacteria</taxon>
        <taxon>Oceanospirillales</taxon>
        <taxon>Oceanospirillaceae</taxon>
        <taxon>Neptunomonas</taxon>
    </lineage>
</organism>
<accession>A0A5P1R8P1</accession>